<evidence type="ECO:0000256" key="1">
    <source>
        <dbReference type="SAM" id="MobiDB-lite"/>
    </source>
</evidence>
<dbReference type="Pfam" id="PF13589">
    <property type="entry name" value="HATPase_c_3"/>
    <property type="match status" value="1"/>
</dbReference>
<accession>A0ABV4GA23</accession>
<keyword evidence="3" id="KW-1185">Reference proteome</keyword>
<proteinExistence type="predicted"/>
<evidence type="ECO:0000313" key="2">
    <source>
        <dbReference type="EMBL" id="MEY9467945.1"/>
    </source>
</evidence>
<evidence type="ECO:0008006" key="4">
    <source>
        <dbReference type="Google" id="ProtNLM"/>
    </source>
</evidence>
<dbReference type="InterPro" id="IPR036890">
    <property type="entry name" value="HATPase_C_sf"/>
</dbReference>
<gene>
    <name evidence="2" type="ORF">ABH992_000344</name>
</gene>
<comment type="caution">
    <text evidence="2">The sequence shown here is derived from an EMBL/GenBank/DDBJ whole genome shotgun (WGS) entry which is preliminary data.</text>
</comment>
<dbReference type="Proteomes" id="UP001565474">
    <property type="component" value="Unassembled WGS sequence"/>
</dbReference>
<dbReference type="RefSeq" id="WP_370057465.1">
    <property type="nucleotide sequence ID" value="NZ_JBGBYD010000001.1"/>
</dbReference>
<protein>
    <recommendedName>
        <fullName evidence="4">Histidine kinase-, DNA gyrase B-, and HSP90-like ATPase</fullName>
    </recommendedName>
</protein>
<organism evidence="2 3">
    <name type="scientific">Bradyrhizobium yuanmingense</name>
    <dbReference type="NCBI Taxonomy" id="108015"/>
    <lineage>
        <taxon>Bacteria</taxon>
        <taxon>Pseudomonadati</taxon>
        <taxon>Pseudomonadota</taxon>
        <taxon>Alphaproteobacteria</taxon>
        <taxon>Hyphomicrobiales</taxon>
        <taxon>Nitrobacteraceae</taxon>
        <taxon>Bradyrhizobium</taxon>
    </lineage>
</organism>
<evidence type="ECO:0000313" key="3">
    <source>
        <dbReference type="Proteomes" id="UP001565474"/>
    </source>
</evidence>
<dbReference type="EMBL" id="JBGBZN010000001">
    <property type="protein sequence ID" value="MEY9467945.1"/>
    <property type="molecule type" value="Genomic_DNA"/>
</dbReference>
<feature type="region of interest" description="Disordered" evidence="1">
    <location>
        <begin position="654"/>
        <end position="681"/>
    </location>
</feature>
<reference evidence="2 3" key="1">
    <citation type="submission" date="2024-07" db="EMBL/GenBank/DDBJ databases">
        <title>Genomic Encyclopedia of Type Strains, Phase V (KMG-V): Genome sequencing to study the core and pangenomes of soil and plant-associated prokaryotes.</title>
        <authorList>
            <person name="Whitman W."/>
        </authorList>
    </citation>
    <scope>NUCLEOTIDE SEQUENCE [LARGE SCALE GENOMIC DNA]</scope>
    <source>
        <strain evidence="2 3">USDA 222</strain>
    </source>
</reference>
<name>A0ABV4GA23_9BRAD</name>
<dbReference type="SUPFAM" id="SSF55874">
    <property type="entry name" value="ATPase domain of HSP90 chaperone/DNA topoisomerase II/histidine kinase"/>
    <property type="match status" value="1"/>
</dbReference>
<sequence>MTVLELKAQHDALQKIATTRDPIRALAEFVWNALDADATSVSVELNRNPLGGLHAVTIRDDGNGISRARAMEDFENLGASWKRSRQRTRLNRVLHGKEGQGRLRFFSVAQRASWWSIYRDGDTLRKLSIQIASDSLHKSEVTEVDLADSDDATGTIVELNPLKDTFDWLTGEEARTDFAAVFAPYILQYPDVVITFDGHTVDPSATVAHSKEFPAHSVICPTRVIKDLSIKVIEWKHSVGGRKIHLGGQSGVVLGSLPANVTAPGFEFSAYAYAPFFQEIADANLLEFDGLNDVDFVKVIDHIRDQLGDYFRARQAERSSELIQELKNAGVYPYEGDPKDEVEKRERQVLDIAIHAVSSYSRDFKRAENPLKKITLGLLREAVRHNPEAIHNILHHVFNLPKNRQDEFSSLRQKTNLGNIISASTLIADRVVALEVLKSIVFNPTHRRTVKERGELDVLVQANTWIFGENFHITLAEAGLSRVMQRVSEELTGHKGKRKITKPDGSSGRVDSFLGRIVPHQDQLHREFLLIELKRPSLKIGRKETDQLEDYVNAVRKQPDFNSTSTYWNFFLVTGEYEDDVGERITQQGRPSGVLIQKETHVVWVKTWSQLIRECEARLHFIAEKLQVEVTDEFIEERIAQLKSSILKEEPKILDQAAAASNPSHAEPKSTRASDAAAPPG</sequence>
<dbReference type="Gene3D" id="3.30.565.10">
    <property type="entry name" value="Histidine kinase-like ATPase, C-terminal domain"/>
    <property type="match status" value="1"/>
</dbReference>